<dbReference type="CDD" id="cd00452">
    <property type="entry name" value="KDPG_aldolase"/>
    <property type="match status" value="1"/>
</dbReference>
<reference evidence="7" key="1">
    <citation type="journal article" date="2019" name="Int. J. Syst. Evol. Microbiol.">
        <title>The Global Catalogue of Microorganisms (GCM) 10K type strain sequencing project: providing services to taxonomists for standard genome sequencing and annotation.</title>
        <authorList>
            <consortium name="The Broad Institute Genomics Platform"/>
            <consortium name="The Broad Institute Genome Sequencing Center for Infectious Disease"/>
            <person name="Wu L."/>
            <person name="Ma J."/>
        </authorList>
    </citation>
    <scope>NUCLEOTIDE SEQUENCE [LARGE SCALE GENOMIC DNA]</scope>
    <source>
        <strain evidence="7">KCTC 3950</strain>
    </source>
</reference>
<dbReference type="EMBL" id="JBHUME010000009">
    <property type="protein sequence ID" value="MFD2613883.1"/>
    <property type="molecule type" value="Genomic_DNA"/>
</dbReference>
<organism evidence="6 7">
    <name type="scientific">Paenibacillus gansuensis</name>
    <dbReference type="NCBI Taxonomy" id="306542"/>
    <lineage>
        <taxon>Bacteria</taxon>
        <taxon>Bacillati</taxon>
        <taxon>Bacillota</taxon>
        <taxon>Bacilli</taxon>
        <taxon>Bacillales</taxon>
        <taxon>Paenibacillaceae</taxon>
        <taxon>Paenibacillus</taxon>
    </lineage>
</organism>
<dbReference type="PANTHER" id="PTHR30246">
    <property type="entry name" value="2-KETO-3-DEOXY-6-PHOSPHOGLUCONATE ALDOLASE"/>
    <property type="match status" value="1"/>
</dbReference>
<dbReference type="RefSeq" id="WP_377604139.1">
    <property type="nucleotide sequence ID" value="NZ_JBHUME010000009.1"/>
</dbReference>
<comment type="similarity">
    <text evidence="2">Belongs to the KHG/KDPG aldolase family.</text>
</comment>
<comment type="caution">
    <text evidence="6">The sequence shown here is derived from an EMBL/GenBank/DDBJ whole genome shotgun (WGS) entry which is preliminary data.</text>
</comment>
<accession>A0ABW5PFA2</accession>
<comment type="pathway">
    <text evidence="1">Carbohydrate acid metabolism.</text>
</comment>
<dbReference type="Proteomes" id="UP001597541">
    <property type="component" value="Unassembled WGS sequence"/>
</dbReference>
<dbReference type="Gene3D" id="3.20.20.70">
    <property type="entry name" value="Aldolase class I"/>
    <property type="match status" value="1"/>
</dbReference>
<evidence type="ECO:0000256" key="3">
    <source>
        <dbReference type="ARBA" id="ARBA00011233"/>
    </source>
</evidence>
<keyword evidence="5" id="KW-0119">Carbohydrate metabolism</keyword>
<keyword evidence="7" id="KW-1185">Reference proteome</keyword>
<sequence length="210" mass="22148">MSTFEAVVRHKIIAILRGLSDQEADAVVEALADGGIRLVEATLNTAGALGMIHRWREKYDAGLYVGAGTVLNVEMAKDAAAAGAQFMISPNFDPKVVEYGIKQGIDVYPGVMTPTEIVNAWNAGAKAVKIFPSATLGLNYIKEIRAPLDSIPMIATGGVTLANFPDFLQAGVTAVGLGSSLADKQAIREGRFDRIAESARAFVRAAEGQG</sequence>
<dbReference type="SUPFAM" id="SSF51569">
    <property type="entry name" value="Aldolase"/>
    <property type="match status" value="1"/>
</dbReference>
<evidence type="ECO:0000313" key="7">
    <source>
        <dbReference type="Proteomes" id="UP001597541"/>
    </source>
</evidence>
<evidence type="ECO:0000256" key="2">
    <source>
        <dbReference type="ARBA" id="ARBA00006906"/>
    </source>
</evidence>
<dbReference type="PANTHER" id="PTHR30246:SF1">
    <property type="entry name" value="2-DEHYDRO-3-DEOXY-6-PHOSPHOGALACTONATE ALDOLASE-RELATED"/>
    <property type="match status" value="1"/>
</dbReference>
<dbReference type="InterPro" id="IPR013785">
    <property type="entry name" value="Aldolase_TIM"/>
</dbReference>
<dbReference type="InterPro" id="IPR000887">
    <property type="entry name" value="Aldlse_KDPG_KHG"/>
</dbReference>
<keyword evidence="4" id="KW-0456">Lyase</keyword>
<dbReference type="Pfam" id="PF01081">
    <property type="entry name" value="Aldolase"/>
    <property type="match status" value="1"/>
</dbReference>
<proteinExistence type="inferred from homology"/>
<comment type="subunit">
    <text evidence="3">Homotrimer.</text>
</comment>
<gene>
    <name evidence="6" type="ORF">ACFSUF_15810</name>
</gene>
<evidence type="ECO:0000313" key="6">
    <source>
        <dbReference type="EMBL" id="MFD2613883.1"/>
    </source>
</evidence>
<protein>
    <submittedName>
        <fullName evidence="6">Bifunctional 4-hydroxy-2-oxoglutarate aldolase/2-dehydro-3-deoxy-phosphogluconate aldolase</fullName>
    </submittedName>
</protein>
<name>A0ABW5PFA2_9BACL</name>
<evidence type="ECO:0000256" key="5">
    <source>
        <dbReference type="ARBA" id="ARBA00023277"/>
    </source>
</evidence>
<evidence type="ECO:0000256" key="1">
    <source>
        <dbReference type="ARBA" id="ARBA00004761"/>
    </source>
</evidence>
<dbReference type="NCBIfam" id="TIGR01182">
    <property type="entry name" value="eda"/>
    <property type="match status" value="1"/>
</dbReference>
<evidence type="ECO:0000256" key="4">
    <source>
        <dbReference type="ARBA" id="ARBA00023239"/>
    </source>
</evidence>